<dbReference type="InterPro" id="IPR008949">
    <property type="entry name" value="Isoprenoid_synthase_dom_sf"/>
</dbReference>
<dbReference type="InterPro" id="IPR034686">
    <property type="entry name" value="Terpene_cyclase-like_2"/>
</dbReference>
<sequence>MHSSTQLFTHSPTKMQIILPDLLCSWGYKGFLNPHYEGAKAESNTWIRPLVVKLFDERGQKAFAKDYTGLLASMTYPHHNKEFLCVACDMMNLFFVYDEYTDITPPETAQRLAKIVVNAMRNPDEIAALGEDSIGTMTKQFWRRAMTLLPPNGCNSESCIQHFIDYTEEYLTAVTREACDRSSGSVHAVKDYLAMRRATSGAGLMVGLLEFGLDLPEEVMKHEVIQELSTGAIDMYCLLNDMHSYASELSSGQASHNVITVVMHERNLSLQEAFDWLASYAAGVVKGFKTNLNRVPSFSELEDHSLHGEGMLRDRIQRYIDGLGQAVRAEDDWAFETTRYHGQNGPQIKLTRMLTIRPQVKDNYAKQAPRVEAPERPMLLEVRS</sequence>
<reference evidence="7" key="1">
    <citation type="submission" date="2020-01" db="EMBL/GenBank/DDBJ databases">
        <title>Identification of fungal linalool/nerolidol synthases.</title>
        <authorList>
            <person name="Zhang C."/>
            <person name="Chen X."/>
            <person name="Lee R.T.C."/>
            <person name="Maurer-Stroh S."/>
            <person name="Ruehl M."/>
        </authorList>
    </citation>
    <scope>NUCLEOTIDE SEQUENCE</scope>
    <source>
        <strain evidence="7">AAE3_109435</strain>
    </source>
</reference>
<dbReference type="GO" id="GO:0010333">
    <property type="term" value="F:terpene synthase activity"/>
    <property type="evidence" value="ECO:0007669"/>
    <property type="project" value="InterPro"/>
</dbReference>
<dbReference type="AlphaFoldDB" id="A0A872TMX7"/>
<dbReference type="GO" id="GO:0008299">
    <property type="term" value="P:isoprenoid biosynthetic process"/>
    <property type="evidence" value="ECO:0007669"/>
    <property type="project" value="UniProtKB-ARBA"/>
</dbReference>
<evidence type="ECO:0000313" key="7">
    <source>
        <dbReference type="EMBL" id="QOX59520.1"/>
    </source>
</evidence>
<evidence type="ECO:0000256" key="2">
    <source>
        <dbReference type="ARBA" id="ARBA00006333"/>
    </source>
</evidence>
<comment type="cofactor">
    <cofactor evidence="1 6">
        <name>Mg(2+)</name>
        <dbReference type="ChEBI" id="CHEBI:18420"/>
    </cofactor>
</comment>
<dbReference type="Pfam" id="PF19086">
    <property type="entry name" value="Terpene_syn_C_2"/>
    <property type="match status" value="1"/>
</dbReference>
<evidence type="ECO:0000256" key="3">
    <source>
        <dbReference type="ARBA" id="ARBA00022723"/>
    </source>
</evidence>
<organism evidence="7">
    <name type="scientific">Cyclocybe aegerita</name>
    <name type="common">Black poplar mushroom</name>
    <name type="synonym">Agrocybe aegerita</name>
    <dbReference type="NCBI Taxonomy" id="1973307"/>
    <lineage>
        <taxon>Eukaryota</taxon>
        <taxon>Fungi</taxon>
        <taxon>Dikarya</taxon>
        <taxon>Basidiomycota</taxon>
        <taxon>Agaricomycotina</taxon>
        <taxon>Agaricomycetes</taxon>
        <taxon>Agaricomycetidae</taxon>
        <taxon>Agaricales</taxon>
        <taxon>Agaricineae</taxon>
        <taxon>Bolbitiaceae</taxon>
        <taxon>Cyclocybe</taxon>
    </lineage>
</organism>
<evidence type="ECO:0000256" key="6">
    <source>
        <dbReference type="RuleBase" id="RU366034"/>
    </source>
</evidence>
<evidence type="ECO:0000256" key="4">
    <source>
        <dbReference type="ARBA" id="ARBA00022842"/>
    </source>
</evidence>
<protein>
    <recommendedName>
        <fullName evidence="6">Terpene synthase</fullName>
        <ecNumber evidence="6">4.2.3.-</ecNumber>
    </recommendedName>
</protein>
<evidence type="ECO:0000256" key="5">
    <source>
        <dbReference type="ARBA" id="ARBA00023239"/>
    </source>
</evidence>
<dbReference type="SUPFAM" id="SSF48576">
    <property type="entry name" value="Terpenoid synthases"/>
    <property type="match status" value="1"/>
</dbReference>
<dbReference type="PANTHER" id="PTHR35201">
    <property type="entry name" value="TERPENE SYNTHASE"/>
    <property type="match status" value="1"/>
</dbReference>
<dbReference type="SFLD" id="SFLDG01020">
    <property type="entry name" value="Terpene_Cyclase_Like_2"/>
    <property type="match status" value="1"/>
</dbReference>
<dbReference type="EMBL" id="MN954676">
    <property type="protein sequence ID" value="QOX59520.1"/>
    <property type="molecule type" value="Genomic_DNA"/>
</dbReference>
<dbReference type="GO" id="GO:0046872">
    <property type="term" value="F:metal ion binding"/>
    <property type="evidence" value="ECO:0007669"/>
    <property type="project" value="UniProtKB-KW"/>
</dbReference>
<proteinExistence type="inferred from homology"/>
<comment type="similarity">
    <text evidence="2 6">Belongs to the terpene synthase family.</text>
</comment>
<dbReference type="PANTHER" id="PTHR35201:SF4">
    <property type="entry name" value="BETA-PINACENE SYNTHASE-RELATED"/>
    <property type="match status" value="1"/>
</dbReference>
<name>A0A872TMX7_CYCAE</name>
<evidence type="ECO:0000256" key="1">
    <source>
        <dbReference type="ARBA" id="ARBA00001946"/>
    </source>
</evidence>
<keyword evidence="5 6" id="KW-0456">Lyase</keyword>
<dbReference type="EC" id="4.2.3.-" evidence="6"/>
<keyword evidence="4 6" id="KW-0460">Magnesium</keyword>
<dbReference type="Gene3D" id="1.10.600.10">
    <property type="entry name" value="Farnesyl Diphosphate Synthase"/>
    <property type="match status" value="1"/>
</dbReference>
<dbReference type="SFLD" id="SFLDS00005">
    <property type="entry name" value="Isoprenoid_Synthase_Type_I"/>
    <property type="match status" value="1"/>
</dbReference>
<keyword evidence="3 6" id="KW-0479">Metal-binding</keyword>
<accession>A0A872TMX7</accession>